<keyword evidence="6 8" id="KW-0472">Membrane</keyword>
<evidence type="ECO:0000256" key="5">
    <source>
        <dbReference type="ARBA" id="ARBA00023034"/>
    </source>
</evidence>
<reference evidence="9 10" key="1">
    <citation type="journal article" date="2012" name="Science">
        <title>The Paleozoic origin of enzymatic lignin decomposition reconstructed from 31 fungal genomes.</title>
        <authorList>
            <person name="Floudas D."/>
            <person name="Binder M."/>
            <person name="Riley R."/>
            <person name="Barry K."/>
            <person name="Blanchette R.A."/>
            <person name="Henrissat B."/>
            <person name="Martinez A.T."/>
            <person name="Otillar R."/>
            <person name="Spatafora J.W."/>
            <person name="Yadav J.S."/>
            <person name="Aerts A."/>
            <person name="Benoit I."/>
            <person name="Boyd A."/>
            <person name="Carlson A."/>
            <person name="Copeland A."/>
            <person name="Coutinho P.M."/>
            <person name="de Vries R.P."/>
            <person name="Ferreira P."/>
            <person name="Findley K."/>
            <person name="Foster B."/>
            <person name="Gaskell J."/>
            <person name="Glotzer D."/>
            <person name="Gorecki P."/>
            <person name="Heitman J."/>
            <person name="Hesse C."/>
            <person name="Hori C."/>
            <person name="Igarashi K."/>
            <person name="Jurgens J.A."/>
            <person name="Kallen N."/>
            <person name="Kersten P."/>
            <person name="Kohler A."/>
            <person name="Kuees U."/>
            <person name="Kumar T.K.A."/>
            <person name="Kuo A."/>
            <person name="LaButti K."/>
            <person name="Larrondo L.F."/>
            <person name="Lindquist E."/>
            <person name="Ling A."/>
            <person name="Lombard V."/>
            <person name="Lucas S."/>
            <person name="Lundell T."/>
            <person name="Martin R."/>
            <person name="McLaughlin D.J."/>
            <person name="Morgenstern I."/>
            <person name="Morin E."/>
            <person name="Murat C."/>
            <person name="Nagy L.G."/>
            <person name="Nolan M."/>
            <person name="Ohm R.A."/>
            <person name="Patyshakuliyeva A."/>
            <person name="Rokas A."/>
            <person name="Ruiz-Duenas F.J."/>
            <person name="Sabat G."/>
            <person name="Salamov A."/>
            <person name="Samejima M."/>
            <person name="Schmutz J."/>
            <person name="Slot J.C."/>
            <person name="St John F."/>
            <person name="Stenlid J."/>
            <person name="Sun H."/>
            <person name="Sun S."/>
            <person name="Syed K."/>
            <person name="Tsang A."/>
            <person name="Wiebenga A."/>
            <person name="Young D."/>
            <person name="Pisabarro A."/>
            <person name="Eastwood D.C."/>
            <person name="Martin F."/>
            <person name="Cullen D."/>
            <person name="Grigoriev I.V."/>
            <person name="Hibbett D.S."/>
        </authorList>
    </citation>
    <scope>NUCLEOTIDE SEQUENCE [LARGE SCALE GENOMIC DNA]</scope>
    <source>
        <strain evidence="9 10">ATCC 11539</strain>
    </source>
</reference>
<keyword evidence="10" id="KW-1185">Reference proteome</keyword>
<dbReference type="eggNOG" id="KOG3907">
    <property type="taxonomic scope" value="Eukaryota"/>
</dbReference>
<feature type="transmembrane region" description="Helical" evidence="8">
    <location>
        <begin position="303"/>
        <end position="321"/>
    </location>
</feature>
<keyword evidence="5" id="KW-0333">Golgi apparatus</keyword>
<dbReference type="InterPro" id="IPR003689">
    <property type="entry name" value="ZIP"/>
</dbReference>
<evidence type="ECO:0000256" key="2">
    <source>
        <dbReference type="ARBA" id="ARBA00004394"/>
    </source>
</evidence>
<evidence type="ECO:0000313" key="10">
    <source>
        <dbReference type="Proteomes" id="UP000030669"/>
    </source>
</evidence>
<evidence type="ECO:0000256" key="4">
    <source>
        <dbReference type="ARBA" id="ARBA00022989"/>
    </source>
</evidence>
<dbReference type="STRING" id="670483.S7PTG3"/>
<feature type="transmembrane region" description="Helical" evidence="8">
    <location>
        <begin position="76"/>
        <end position="94"/>
    </location>
</feature>
<evidence type="ECO:0008006" key="11">
    <source>
        <dbReference type="Google" id="ProtNLM"/>
    </source>
</evidence>
<dbReference type="Proteomes" id="UP000030669">
    <property type="component" value="Unassembled WGS sequence"/>
</dbReference>
<dbReference type="OrthoDB" id="19859at2759"/>
<evidence type="ECO:0000256" key="3">
    <source>
        <dbReference type="ARBA" id="ARBA00022692"/>
    </source>
</evidence>
<dbReference type="Pfam" id="PF02535">
    <property type="entry name" value="Zip"/>
    <property type="match status" value="1"/>
</dbReference>
<dbReference type="InterPro" id="IPR045891">
    <property type="entry name" value="ZIP9"/>
</dbReference>
<dbReference type="GO" id="GO:0000139">
    <property type="term" value="C:Golgi membrane"/>
    <property type="evidence" value="ECO:0007669"/>
    <property type="project" value="UniProtKB-SubCell"/>
</dbReference>
<name>S7PTG3_GLOTA</name>
<dbReference type="KEGG" id="gtr:GLOTRDRAFT_66232"/>
<dbReference type="AlphaFoldDB" id="S7PTG3"/>
<proteinExistence type="predicted"/>
<keyword evidence="3 8" id="KW-0812">Transmembrane</keyword>
<dbReference type="PANTHER" id="PTHR16133">
    <property type="entry name" value="SOLUTE CARRIER FAMILY 39 ZINC TRANSPORTER , MEMBER 9-RELATED"/>
    <property type="match status" value="1"/>
</dbReference>
<evidence type="ECO:0000256" key="8">
    <source>
        <dbReference type="SAM" id="Phobius"/>
    </source>
</evidence>
<dbReference type="GO" id="GO:0006829">
    <property type="term" value="P:zinc ion transport"/>
    <property type="evidence" value="ECO:0007669"/>
    <property type="project" value="InterPro"/>
</dbReference>
<dbReference type="GO" id="GO:0046873">
    <property type="term" value="F:metal ion transmembrane transporter activity"/>
    <property type="evidence" value="ECO:0007669"/>
    <property type="project" value="InterPro"/>
</dbReference>
<evidence type="ECO:0000256" key="6">
    <source>
        <dbReference type="ARBA" id="ARBA00023136"/>
    </source>
</evidence>
<dbReference type="PANTHER" id="PTHR16133:SF0">
    <property type="entry name" value="ZINC_IRON REGULATED TRANSPORTER-RELATED PROTEIN 102B, ISOFORM E"/>
    <property type="match status" value="1"/>
</dbReference>
<dbReference type="GeneID" id="19307709"/>
<keyword evidence="4 8" id="KW-1133">Transmembrane helix</keyword>
<feature type="transmembrane region" description="Helical" evidence="8">
    <location>
        <begin position="199"/>
        <end position="221"/>
    </location>
</feature>
<comment type="subcellular location">
    <subcellularLocation>
        <location evidence="1">Endomembrane system</location>
        <topology evidence="1">Multi-pass membrane protein</topology>
    </subcellularLocation>
    <subcellularLocation>
        <location evidence="2">Golgi apparatus membrane</location>
    </subcellularLocation>
</comment>
<organism evidence="9 10">
    <name type="scientific">Gloeophyllum trabeum (strain ATCC 11539 / FP-39264 / Madison 617)</name>
    <name type="common">Brown rot fungus</name>
    <dbReference type="NCBI Taxonomy" id="670483"/>
    <lineage>
        <taxon>Eukaryota</taxon>
        <taxon>Fungi</taxon>
        <taxon>Dikarya</taxon>
        <taxon>Basidiomycota</taxon>
        <taxon>Agaricomycotina</taxon>
        <taxon>Agaricomycetes</taxon>
        <taxon>Gloeophyllales</taxon>
        <taxon>Gloeophyllaceae</taxon>
        <taxon>Gloeophyllum</taxon>
    </lineage>
</organism>
<dbReference type="OMA" id="DDFPSIC"/>
<protein>
    <recommendedName>
        <fullName evidence="11">Zinc/iron permease</fullName>
    </recommendedName>
</protein>
<evidence type="ECO:0000256" key="7">
    <source>
        <dbReference type="SAM" id="MobiDB-lite"/>
    </source>
</evidence>
<accession>S7PTG3</accession>
<feature type="transmembrane region" description="Helical" evidence="8">
    <location>
        <begin position="163"/>
        <end position="187"/>
    </location>
</feature>
<sequence>MAGAAGVLLMSLALGAASFGIGTLPLSLSFTGSGLAGVSAVGTGLLLGAALGIIIPEGVEATAGAYAASEFPTTKIAASLLVGFVLMLVVEQSISSHAHHTSSHSPVSLGDTRPTNKVLPSSSSEVEFDAGLDDLELQPGSSPRTSAFPSVDLVRRIDGRKEAFPLTVGLFIHGLADGLALGVSSLSDSQSVHPSELSLVVFMALMIHKAPTTIAFTTSLLSTALPRSEIKKYIAIFASSTPLGAIVSYALFYMLGAGAADSTSGLALLVSGGSFLYVATVLQPVSDHSDGSPSELRKTTRTLLIVLGMLVPFLISTVVGHDHGTEGAVPSPPSPSG</sequence>
<gene>
    <name evidence="9" type="ORF">GLOTRDRAFT_66232</name>
</gene>
<evidence type="ECO:0000256" key="1">
    <source>
        <dbReference type="ARBA" id="ARBA00004127"/>
    </source>
</evidence>
<feature type="transmembrane region" description="Helical" evidence="8">
    <location>
        <begin position="233"/>
        <end position="252"/>
    </location>
</feature>
<dbReference type="EMBL" id="KB469312">
    <property type="protein sequence ID" value="EPQ51041.1"/>
    <property type="molecule type" value="Genomic_DNA"/>
</dbReference>
<dbReference type="RefSeq" id="XP_007870485.1">
    <property type="nucleotide sequence ID" value="XM_007872294.1"/>
</dbReference>
<evidence type="ECO:0000313" key="9">
    <source>
        <dbReference type="EMBL" id="EPQ51041.1"/>
    </source>
</evidence>
<feature type="transmembrane region" description="Helical" evidence="8">
    <location>
        <begin position="6"/>
        <end position="28"/>
    </location>
</feature>
<dbReference type="HOGENOM" id="CLU_028824_2_0_1"/>
<feature type="transmembrane region" description="Helical" evidence="8">
    <location>
        <begin position="264"/>
        <end position="282"/>
    </location>
</feature>
<feature type="transmembrane region" description="Helical" evidence="8">
    <location>
        <begin position="35"/>
        <end position="56"/>
    </location>
</feature>
<feature type="region of interest" description="Disordered" evidence="7">
    <location>
        <begin position="99"/>
        <end position="121"/>
    </location>
</feature>